<evidence type="ECO:0000256" key="3">
    <source>
        <dbReference type="ARBA" id="ARBA00011950"/>
    </source>
</evidence>
<evidence type="ECO:0000313" key="13">
    <source>
        <dbReference type="EMBL" id="QUT04406.1"/>
    </source>
</evidence>
<dbReference type="CDD" id="cd00756">
    <property type="entry name" value="MoaE"/>
    <property type="match status" value="1"/>
</dbReference>
<evidence type="ECO:0000256" key="11">
    <source>
        <dbReference type="ARBA" id="ARBA00032474"/>
    </source>
</evidence>
<sequence length="148" mass="16109">MTISCRIGEADFDPAAEISALEALGGGGVATFTGIVRGDDGLVTLRLDHYPAMTQAQVDRIAAKAMARWPLLGIRVVHRVGSLKPGERIVFVGTASRHRTAALESCAFLIDWLKTNAPFWKKESFADGRSAWVEPRAEDDAKAAQWEE</sequence>
<evidence type="ECO:0000256" key="9">
    <source>
        <dbReference type="ARBA" id="ARBA00030407"/>
    </source>
</evidence>
<keyword evidence="14" id="KW-1185">Reference proteome</keyword>
<comment type="subunit">
    <text evidence="7">Heterotetramer of 2 MoaD subunits and 2 MoaE subunits. Also stable as homodimer. The enzyme changes between these two forms during catalysis.</text>
</comment>
<dbReference type="AlphaFoldDB" id="A0A975Q0A0"/>
<dbReference type="EMBL" id="CP073910">
    <property type="protein sequence ID" value="QUT04406.1"/>
    <property type="molecule type" value="Genomic_DNA"/>
</dbReference>
<comment type="similarity">
    <text evidence="2">Belongs to the MoaE family.</text>
</comment>
<protein>
    <recommendedName>
        <fullName evidence="4">Molybdopterin synthase catalytic subunit</fullName>
        <ecNumber evidence="3">2.8.1.12</ecNumber>
    </recommendedName>
    <alternativeName>
        <fullName evidence="10">MPT synthase subunit 2</fullName>
    </alternativeName>
    <alternativeName>
        <fullName evidence="8">Molybdenum cofactor biosynthesis protein E</fullName>
    </alternativeName>
    <alternativeName>
        <fullName evidence="9">Molybdopterin-converting factor large subunit</fullName>
    </alternativeName>
    <alternativeName>
        <fullName evidence="11">Molybdopterin-converting factor subunit 2</fullName>
    </alternativeName>
</protein>
<evidence type="ECO:0000256" key="1">
    <source>
        <dbReference type="ARBA" id="ARBA00005046"/>
    </source>
</evidence>
<comment type="catalytic activity">
    <reaction evidence="12">
        <text>2 [molybdopterin-synthase sulfur-carrier protein]-C-terminal-Gly-aminoethanethioate + cyclic pyranopterin phosphate + H2O = molybdopterin + 2 [molybdopterin-synthase sulfur-carrier protein]-C-terminal Gly-Gly + 2 H(+)</text>
        <dbReference type="Rhea" id="RHEA:26333"/>
        <dbReference type="Rhea" id="RHEA-COMP:12202"/>
        <dbReference type="Rhea" id="RHEA-COMP:19907"/>
        <dbReference type="ChEBI" id="CHEBI:15377"/>
        <dbReference type="ChEBI" id="CHEBI:15378"/>
        <dbReference type="ChEBI" id="CHEBI:58698"/>
        <dbReference type="ChEBI" id="CHEBI:59648"/>
        <dbReference type="ChEBI" id="CHEBI:90778"/>
        <dbReference type="ChEBI" id="CHEBI:232372"/>
        <dbReference type="EC" id="2.8.1.12"/>
    </reaction>
</comment>
<dbReference type="GO" id="GO:0006777">
    <property type="term" value="P:Mo-molybdopterin cofactor biosynthetic process"/>
    <property type="evidence" value="ECO:0007669"/>
    <property type="project" value="UniProtKB-KW"/>
</dbReference>
<dbReference type="KEGG" id="spph:KFK14_15205"/>
<dbReference type="PANTHER" id="PTHR23404">
    <property type="entry name" value="MOLYBDOPTERIN SYNTHASE RELATED"/>
    <property type="match status" value="1"/>
</dbReference>
<evidence type="ECO:0000256" key="4">
    <source>
        <dbReference type="ARBA" id="ARBA00013858"/>
    </source>
</evidence>
<dbReference type="GO" id="GO:0030366">
    <property type="term" value="F:molybdopterin synthase activity"/>
    <property type="evidence" value="ECO:0007669"/>
    <property type="project" value="UniProtKB-EC"/>
</dbReference>
<dbReference type="InterPro" id="IPR036563">
    <property type="entry name" value="MoaE_sf"/>
</dbReference>
<reference evidence="13" key="1">
    <citation type="submission" date="2021-04" db="EMBL/GenBank/DDBJ databases">
        <title>Isolation of p-tert-butylphenol degrading bacteria Sphingobium phenoxybenzoativorans Tas13 from active sludge.</title>
        <authorList>
            <person name="Li Y."/>
        </authorList>
    </citation>
    <scope>NUCLEOTIDE SEQUENCE</scope>
    <source>
        <strain evidence="13">Tas13</strain>
    </source>
</reference>
<evidence type="ECO:0000256" key="6">
    <source>
        <dbReference type="ARBA" id="ARBA00025448"/>
    </source>
</evidence>
<evidence type="ECO:0000313" key="14">
    <source>
        <dbReference type="Proteomes" id="UP000681425"/>
    </source>
</evidence>
<evidence type="ECO:0000256" key="12">
    <source>
        <dbReference type="ARBA" id="ARBA00049878"/>
    </source>
</evidence>
<proteinExistence type="inferred from homology"/>
<comment type="pathway">
    <text evidence="1">Cofactor biosynthesis; molybdopterin biosynthesis.</text>
</comment>
<gene>
    <name evidence="13" type="ORF">KFK14_15205</name>
</gene>
<evidence type="ECO:0000256" key="10">
    <source>
        <dbReference type="ARBA" id="ARBA00030781"/>
    </source>
</evidence>
<dbReference type="Gene3D" id="3.90.1170.40">
    <property type="entry name" value="Molybdopterin biosynthesis MoaE subunit"/>
    <property type="match status" value="1"/>
</dbReference>
<evidence type="ECO:0000256" key="5">
    <source>
        <dbReference type="ARBA" id="ARBA00023150"/>
    </source>
</evidence>
<dbReference type="SUPFAM" id="SSF54690">
    <property type="entry name" value="Molybdopterin synthase subunit MoaE"/>
    <property type="match status" value="1"/>
</dbReference>
<accession>A0A975Q0A0</accession>
<dbReference type="InterPro" id="IPR003448">
    <property type="entry name" value="Mopterin_biosynth_MoaE"/>
</dbReference>
<organism evidence="13 14">
    <name type="scientific">Sphingobium phenoxybenzoativorans</name>
    <dbReference type="NCBI Taxonomy" id="1592790"/>
    <lineage>
        <taxon>Bacteria</taxon>
        <taxon>Pseudomonadati</taxon>
        <taxon>Pseudomonadota</taxon>
        <taxon>Alphaproteobacteria</taxon>
        <taxon>Sphingomonadales</taxon>
        <taxon>Sphingomonadaceae</taxon>
        <taxon>Sphingobium</taxon>
    </lineage>
</organism>
<dbReference type="EC" id="2.8.1.12" evidence="3"/>
<evidence type="ECO:0000256" key="7">
    <source>
        <dbReference type="ARBA" id="ARBA00026066"/>
    </source>
</evidence>
<dbReference type="Proteomes" id="UP000681425">
    <property type="component" value="Chromosome"/>
</dbReference>
<evidence type="ECO:0000256" key="2">
    <source>
        <dbReference type="ARBA" id="ARBA00005426"/>
    </source>
</evidence>
<comment type="function">
    <text evidence="6">Converts molybdopterin precursor Z into molybdopterin. This requires the incorporation of two sulfur atoms into precursor Z to generate a dithiolene group. The sulfur is provided by MoaD.</text>
</comment>
<dbReference type="RefSeq" id="WP_212608233.1">
    <property type="nucleotide sequence ID" value="NZ_CP073910.1"/>
</dbReference>
<keyword evidence="5" id="KW-0501">Molybdenum cofactor biosynthesis</keyword>
<name>A0A975Q0A0_9SPHN</name>
<evidence type="ECO:0000256" key="8">
    <source>
        <dbReference type="ARBA" id="ARBA00029745"/>
    </source>
</evidence>
<dbReference type="Pfam" id="PF02391">
    <property type="entry name" value="MoaE"/>
    <property type="match status" value="1"/>
</dbReference>